<dbReference type="STRING" id="235985.SAMN05414137_117125"/>
<dbReference type="OrthoDB" id="4330174at2"/>
<dbReference type="EMBL" id="FOAZ01000017">
    <property type="protein sequence ID" value="SEM04902.1"/>
    <property type="molecule type" value="Genomic_DNA"/>
</dbReference>
<organism evidence="1 2">
    <name type="scientific">Streptacidiphilus jiangxiensis</name>
    <dbReference type="NCBI Taxonomy" id="235985"/>
    <lineage>
        <taxon>Bacteria</taxon>
        <taxon>Bacillati</taxon>
        <taxon>Actinomycetota</taxon>
        <taxon>Actinomycetes</taxon>
        <taxon>Kitasatosporales</taxon>
        <taxon>Streptomycetaceae</taxon>
        <taxon>Streptacidiphilus</taxon>
    </lineage>
</organism>
<dbReference type="AlphaFoldDB" id="A0A1H7V6Q0"/>
<dbReference type="eggNOG" id="ENOG5031XYX">
    <property type="taxonomic scope" value="Bacteria"/>
</dbReference>
<keyword evidence="2" id="KW-1185">Reference proteome</keyword>
<reference evidence="2" key="1">
    <citation type="submission" date="2016-10" db="EMBL/GenBank/DDBJ databases">
        <authorList>
            <person name="Varghese N."/>
        </authorList>
    </citation>
    <scope>NUCLEOTIDE SEQUENCE [LARGE SCALE GENOMIC DNA]</scope>
    <source>
        <strain evidence="2">DSM 45096 / BCRC 16803 / CGMCC 4.1857 / CIP 109030 / JCM 12277 / KCTC 19219 / NBRC 100920 / 33214</strain>
    </source>
</reference>
<protein>
    <submittedName>
        <fullName evidence="1">Uncharacterized protein</fullName>
    </submittedName>
</protein>
<accession>A0A1H7V6Q0</accession>
<evidence type="ECO:0000313" key="2">
    <source>
        <dbReference type="Proteomes" id="UP000183015"/>
    </source>
</evidence>
<proteinExistence type="predicted"/>
<dbReference type="Proteomes" id="UP000183015">
    <property type="component" value="Unassembled WGS sequence"/>
</dbReference>
<dbReference type="RefSeq" id="WP_042443180.1">
    <property type="nucleotide sequence ID" value="NZ_BBPN01000004.1"/>
</dbReference>
<evidence type="ECO:0000313" key="1">
    <source>
        <dbReference type="EMBL" id="SEM04902.1"/>
    </source>
</evidence>
<sequence>MTGALGIGPELKAALVHLRAVKAERPTGADPDLFADWRERIAGCLDALAAVVPDEVDRGRARAEADAVRAQAAEIRRRGEIVSP</sequence>
<gene>
    <name evidence="1" type="ORF">SAMN05414137_117125</name>
</gene>
<name>A0A1H7V6Q0_STRJI</name>